<dbReference type="Gene3D" id="3.40.50.300">
    <property type="entry name" value="P-loop containing nucleotide triphosphate hydrolases"/>
    <property type="match status" value="1"/>
</dbReference>
<evidence type="ECO:0000256" key="6">
    <source>
        <dbReference type="ARBA" id="ARBA00022840"/>
    </source>
</evidence>
<proteinExistence type="predicted"/>
<organism evidence="14 15">
    <name type="scientific">Tabrizicola piscis</name>
    <dbReference type="NCBI Taxonomy" id="2494374"/>
    <lineage>
        <taxon>Bacteria</taxon>
        <taxon>Pseudomonadati</taxon>
        <taxon>Pseudomonadota</taxon>
        <taxon>Alphaproteobacteria</taxon>
        <taxon>Rhodobacterales</taxon>
        <taxon>Paracoccaceae</taxon>
        <taxon>Tabrizicola</taxon>
    </lineage>
</organism>
<dbReference type="InterPro" id="IPR058031">
    <property type="entry name" value="AAA_lid_NorR"/>
</dbReference>
<dbReference type="Pfam" id="PF25601">
    <property type="entry name" value="AAA_lid_14"/>
    <property type="match status" value="1"/>
</dbReference>
<evidence type="ECO:0000256" key="3">
    <source>
        <dbReference type="ARBA" id="ARBA00015308"/>
    </source>
</evidence>
<evidence type="ECO:0000256" key="5">
    <source>
        <dbReference type="ARBA" id="ARBA00022741"/>
    </source>
</evidence>
<dbReference type="InterPro" id="IPR001789">
    <property type="entry name" value="Sig_transdc_resp-reg_receiver"/>
</dbReference>
<dbReference type="KEGG" id="taw:EI545_04975"/>
<keyword evidence="4 11" id="KW-0597">Phosphoprotein</keyword>
<keyword evidence="8" id="KW-0805">Transcription regulation</keyword>
<evidence type="ECO:0000259" key="13">
    <source>
        <dbReference type="PROSITE" id="PS50110"/>
    </source>
</evidence>
<dbReference type="InterPro" id="IPR009057">
    <property type="entry name" value="Homeodomain-like_sf"/>
</dbReference>
<keyword evidence="9" id="KW-0010">Activator</keyword>
<dbReference type="AlphaFoldDB" id="A0A3S8U3U8"/>
<dbReference type="SMART" id="SM00448">
    <property type="entry name" value="REC"/>
    <property type="match status" value="1"/>
</dbReference>
<evidence type="ECO:0000256" key="7">
    <source>
        <dbReference type="ARBA" id="ARBA00023012"/>
    </source>
</evidence>
<evidence type="ECO:0000256" key="2">
    <source>
        <dbReference type="ARBA" id="ARBA00011135"/>
    </source>
</evidence>
<reference evidence="14 15" key="1">
    <citation type="submission" date="2018-12" db="EMBL/GenBank/DDBJ databases">
        <title>Complete genome sequencing of Tabrizicola sp. K13M18.</title>
        <authorList>
            <person name="Bae J.-W."/>
        </authorList>
    </citation>
    <scope>NUCLEOTIDE SEQUENCE [LARGE SCALE GENOMIC DNA]</scope>
    <source>
        <strain evidence="14 15">K13M18</strain>
    </source>
</reference>
<dbReference type="InterPro" id="IPR002197">
    <property type="entry name" value="HTH_Fis"/>
</dbReference>
<name>A0A3S8U3U8_9RHOB</name>
<evidence type="ECO:0000313" key="14">
    <source>
        <dbReference type="EMBL" id="AZL58248.1"/>
    </source>
</evidence>
<dbReference type="SUPFAM" id="SSF52172">
    <property type="entry name" value="CheY-like"/>
    <property type="match status" value="1"/>
</dbReference>
<comment type="subunit">
    <text evidence="2">Interacts with sigma-54.</text>
</comment>
<dbReference type="InterPro" id="IPR025944">
    <property type="entry name" value="Sigma_54_int_dom_CS"/>
</dbReference>
<dbReference type="Gene3D" id="1.10.8.60">
    <property type="match status" value="1"/>
</dbReference>
<evidence type="ECO:0000256" key="8">
    <source>
        <dbReference type="ARBA" id="ARBA00023015"/>
    </source>
</evidence>
<feature type="modified residue" description="4-aspartylphosphate" evidence="11">
    <location>
        <position position="53"/>
    </location>
</feature>
<dbReference type="GO" id="GO:0000160">
    <property type="term" value="P:phosphorelay signal transduction system"/>
    <property type="evidence" value="ECO:0007669"/>
    <property type="project" value="UniProtKB-KW"/>
</dbReference>
<dbReference type="CDD" id="cd17549">
    <property type="entry name" value="REC_DctD-like"/>
    <property type="match status" value="1"/>
</dbReference>
<dbReference type="PROSITE" id="PS00688">
    <property type="entry name" value="SIGMA54_INTERACT_3"/>
    <property type="match status" value="1"/>
</dbReference>
<dbReference type="OrthoDB" id="9802388at2"/>
<dbReference type="FunFam" id="3.40.50.2300:FF:000018">
    <property type="entry name" value="DNA-binding transcriptional regulator NtrC"/>
    <property type="match status" value="1"/>
</dbReference>
<dbReference type="PROSITE" id="PS50110">
    <property type="entry name" value="RESPONSE_REGULATORY"/>
    <property type="match status" value="1"/>
</dbReference>
<dbReference type="CDD" id="cd00009">
    <property type="entry name" value="AAA"/>
    <property type="match status" value="1"/>
</dbReference>
<dbReference type="Pfam" id="PF00072">
    <property type="entry name" value="Response_reg"/>
    <property type="match status" value="1"/>
</dbReference>
<dbReference type="PANTHER" id="PTHR32071">
    <property type="entry name" value="TRANSCRIPTIONAL REGULATORY PROTEIN"/>
    <property type="match status" value="1"/>
</dbReference>
<dbReference type="GO" id="GO:0005524">
    <property type="term" value="F:ATP binding"/>
    <property type="evidence" value="ECO:0007669"/>
    <property type="project" value="UniProtKB-KW"/>
</dbReference>
<evidence type="ECO:0000256" key="4">
    <source>
        <dbReference type="ARBA" id="ARBA00022553"/>
    </source>
</evidence>
<dbReference type="Gene3D" id="3.40.50.2300">
    <property type="match status" value="1"/>
</dbReference>
<dbReference type="PROSITE" id="PS50045">
    <property type="entry name" value="SIGMA54_INTERACT_4"/>
    <property type="match status" value="1"/>
</dbReference>
<dbReference type="Proteomes" id="UP000282002">
    <property type="component" value="Chromosome"/>
</dbReference>
<dbReference type="GO" id="GO:0043565">
    <property type="term" value="F:sequence-specific DNA binding"/>
    <property type="evidence" value="ECO:0007669"/>
    <property type="project" value="InterPro"/>
</dbReference>
<comment type="function">
    <text evidence="1">Required for activation of most nif operons, which are directly involved in nitrogen fixation.</text>
</comment>
<dbReference type="InterPro" id="IPR011006">
    <property type="entry name" value="CheY-like_superfamily"/>
</dbReference>
<accession>A0A3S8U3U8</accession>
<sequence length="447" mass="48602">MKQTVLLIDDEEAMRRSTEQALELAGFTVHSLPSAEQALGFAGPGFNGAVISDIRMPGMDGLGLLERLVETDRELPVILITGHAEVSLAVEAMRRGAYDFIEKPFSTQALAAVLRRALDHRGLVIENRRLRAAAGQRDDLEARLPGRSAAVIDLRRFVRTLGPSEADALITGPTGAGKEVVALAMHDLSPRAGRPFIAINCAALPAQMIESELFGHEAGAFPGAMRPRFGRFEHARGGTILLDEIGSMPLDLQARLLRVLQDRVITRLGSNDPIPLDVRFLATSKADLAQAAAAGTFRQDLLYRLAVATVRVPPLSARREDIPLLFLKLVREAAARHGVEDRTPDPELLADLSALDWPGNLRELRNAADRFVLGLDWMEAAGPATPRLPDRVAGFERSVIAGAIAAHGGHLRKVYESLGISRKTLYEKMQKHGLDRHLILEGDDSDG</sequence>
<dbReference type="FunFam" id="3.40.50.300:FF:000006">
    <property type="entry name" value="DNA-binding transcriptional regulator NtrC"/>
    <property type="match status" value="1"/>
</dbReference>
<dbReference type="Pfam" id="PF00158">
    <property type="entry name" value="Sigma54_activat"/>
    <property type="match status" value="1"/>
</dbReference>
<evidence type="ECO:0000256" key="11">
    <source>
        <dbReference type="PROSITE-ProRule" id="PRU00169"/>
    </source>
</evidence>
<dbReference type="SMART" id="SM00382">
    <property type="entry name" value="AAA"/>
    <property type="match status" value="1"/>
</dbReference>
<keyword evidence="10" id="KW-0804">Transcription</keyword>
<dbReference type="EMBL" id="CP034328">
    <property type="protein sequence ID" value="AZL58248.1"/>
    <property type="molecule type" value="Genomic_DNA"/>
</dbReference>
<keyword evidence="15" id="KW-1185">Reference proteome</keyword>
<evidence type="ECO:0000259" key="12">
    <source>
        <dbReference type="PROSITE" id="PS50045"/>
    </source>
</evidence>
<protein>
    <recommendedName>
        <fullName evidence="3">Nif-specific regulatory protein</fullName>
    </recommendedName>
</protein>
<dbReference type="GO" id="GO:0006355">
    <property type="term" value="P:regulation of DNA-templated transcription"/>
    <property type="evidence" value="ECO:0007669"/>
    <property type="project" value="InterPro"/>
</dbReference>
<gene>
    <name evidence="14" type="ORF">EI545_04975</name>
</gene>
<keyword evidence="7" id="KW-0902">Two-component regulatory system</keyword>
<feature type="domain" description="Sigma-54 factor interaction" evidence="12">
    <location>
        <begin position="144"/>
        <end position="373"/>
    </location>
</feature>
<dbReference type="Gene3D" id="1.10.10.60">
    <property type="entry name" value="Homeodomain-like"/>
    <property type="match status" value="1"/>
</dbReference>
<dbReference type="InterPro" id="IPR003593">
    <property type="entry name" value="AAA+_ATPase"/>
</dbReference>
<dbReference type="PANTHER" id="PTHR32071:SF57">
    <property type="entry name" value="C4-DICARBOXYLATE TRANSPORT TRANSCRIPTIONAL REGULATORY PROTEIN DCTD"/>
    <property type="match status" value="1"/>
</dbReference>
<evidence type="ECO:0000313" key="15">
    <source>
        <dbReference type="Proteomes" id="UP000282002"/>
    </source>
</evidence>
<dbReference type="SUPFAM" id="SSF52540">
    <property type="entry name" value="P-loop containing nucleoside triphosphate hydrolases"/>
    <property type="match status" value="1"/>
</dbReference>
<dbReference type="InterPro" id="IPR002078">
    <property type="entry name" value="Sigma_54_int"/>
</dbReference>
<evidence type="ECO:0000256" key="10">
    <source>
        <dbReference type="ARBA" id="ARBA00023163"/>
    </source>
</evidence>
<dbReference type="SUPFAM" id="SSF46689">
    <property type="entry name" value="Homeodomain-like"/>
    <property type="match status" value="1"/>
</dbReference>
<dbReference type="InterPro" id="IPR027417">
    <property type="entry name" value="P-loop_NTPase"/>
</dbReference>
<evidence type="ECO:0000256" key="9">
    <source>
        <dbReference type="ARBA" id="ARBA00023159"/>
    </source>
</evidence>
<evidence type="ECO:0000256" key="1">
    <source>
        <dbReference type="ARBA" id="ARBA00002167"/>
    </source>
</evidence>
<keyword evidence="5" id="KW-0547">Nucleotide-binding</keyword>
<dbReference type="Pfam" id="PF02954">
    <property type="entry name" value="HTH_8"/>
    <property type="match status" value="1"/>
</dbReference>
<dbReference type="RefSeq" id="WP_125324449.1">
    <property type="nucleotide sequence ID" value="NZ_CP034328.1"/>
</dbReference>
<feature type="domain" description="Response regulatory" evidence="13">
    <location>
        <begin position="4"/>
        <end position="118"/>
    </location>
</feature>
<keyword evidence="6" id="KW-0067">ATP-binding</keyword>